<dbReference type="InterPro" id="IPR044730">
    <property type="entry name" value="RNase_H-like_dom_plant"/>
</dbReference>
<dbReference type="SUPFAM" id="SSF53098">
    <property type="entry name" value="Ribonuclease H-like"/>
    <property type="match status" value="1"/>
</dbReference>
<dbReference type="InterPro" id="IPR012337">
    <property type="entry name" value="RNaseH-like_sf"/>
</dbReference>
<dbReference type="InterPro" id="IPR052929">
    <property type="entry name" value="RNase_H-like_EbsB-rel"/>
</dbReference>
<keyword evidence="4" id="KW-1185">Reference proteome</keyword>
<feature type="domain" description="Reverse transcriptase zinc-binding" evidence="2">
    <location>
        <begin position="2"/>
        <end position="57"/>
    </location>
</feature>
<dbReference type="CDD" id="cd06222">
    <property type="entry name" value="RNase_H_like"/>
    <property type="match status" value="1"/>
</dbReference>
<evidence type="ECO:0008006" key="5">
    <source>
        <dbReference type="Google" id="ProtNLM"/>
    </source>
</evidence>
<dbReference type="EMBL" id="QGKV02000759">
    <property type="protein sequence ID" value="KAF3561375.1"/>
    <property type="molecule type" value="Genomic_DNA"/>
</dbReference>
<reference evidence="3 4" key="1">
    <citation type="journal article" date="2020" name="BMC Genomics">
        <title>Intraspecific diversification of the crop wild relative Brassica cretica Lam. using demographic model selection.</title>
        <authorList>
            <person name="Kioukis A."/>
            <person name="Michalopoulou V.A."/>
            <person name="Briers L."/>
            <person name="Pirintsos S."/>
            <person name="Studholme D.J."/>
            <person name="Pavlidis P."/>
            <person name="Sarris P.F."/>
        </authorList>
    </citation>
    <scope>NUCLEOTIDE SEQUENCE [LARGE SCALE GENOMIC DNA]</scope>
    <source>
        <strain evidence="4">cv. PFS-1207/04</strain>
    </source>
</reference>
<dbReference type="Pfam" id="PF13966">
    <property type="entry name" value="zf-RVT"/>
    <property type="match status" value="1"/>
</dbReference>
<dbReference type="InterPro" id="IPR026960">
    <property type="entry name" value="RVT-Znf"/>
</dbReference>
<proteinExistence type="predicted"/>
<dbReference type="Gene3D" id="3.30.420.10">
    <property type="entry name" value="Ribonuclease H-like superfamily/Ribonuclease H"/>
    <property type="match status" value="1"/>
</dbReference>
<evidence type="ECO:0000259" key="1">
    <source>
        <dbReference type="Pfam" id="PF13456"/>
    </source>
</evidence>
<evidence type="ECO:0000313" key="4">
    <source>
        <dbReference type="Proteomes" id="UP000266723"/>
    </source>
</evidence>
<name>A0ABQ7CQN1_BRACR</name>
<evidence type="ECO:0000259" key="2">
    <source>
        <dbReference type="Pfam" id="PF13966"/>
    </source>
</evidence>
<gene>
    <name evidence="3" type="ORF">DY000_02010836</name>
</gene>
<feature type="domain" description="RNase H type-1" evidence="1">
    <location>
        <begin position="132"/>
        <end position="251"/>
    </location>
</feature>
<dbReference type="Pfam" id="PF13456">
    <property type="entry name" value="RVT_3"/>
    <property type="match status" value="1"/>
</dbReference>
<dbReference type="PANTHER" id="PTHR47074:SF11">
    <property type="entry name" value="REVERSE TRANSCRIPTASE-LIKE PROTEIN"/>
    <property type="match status" value="1"/>
</dbReference>
<evidence type="ECO:0000313" key="3">
    <source>
        <dbReference type="EMBL" id="KAF3561375.1"/>
    </source>
</evidence>
<protein>
    <recommendedName>
        <fullName evidence="5">RNase H type-1 domain-containing protein</fullName>
    </recommendedName>
</protein>
<organism evidence="3 4">
    <name type="scientific">Brassica cretica</name>
    <name type="common">Mustard</name>
    <dbReference type="NCBI Taxonomy" id="69181"/>
    <lineage>
        <taxon>Eukaryota</taxon>
        <taxon>Viridiplantae</taxon>
        <taxon>Streptophyta</taxon>
        <taxon>Embryophyta</taxon>
        <taxon>Tracheophyta</taxon>
        <taxon>Spermatophyta</taxon>
        <taxon>Magnoliopsida</taxon>
        <taxon>eudicotyledons</taxon>
        <taxon>Gunneridae</taxon>
        <taxon>Pentapetalae</taxon>
        <taxon>rosids</taxon>
        <taxon>malvids</taxon>
        <taxon>Brassicales</taxon>
        <taxon>Brassicaceae</taxon>
        <taxon>Brassiceae</taxon>
        <taxon>Brassica</taxon>
    </lineage>
</organism>
<sequence length="261" mass="29778">MSPKQKLLLWKILHGALPVGDILVARNIIPISKCIRCEEPESILHLFYQCPYPQKIWELAPITRSIDCMQYLRLKQGGSWALRQRSFPQSETINKSICNAKEWRDAQPILPSKEIVTQGLRTPPGCETICRSDAAWKKEDKAAGLAWAFYDNRNERFYSHTDTYALVISSLVAEGLAMRSAMECAVNLQLRNMMFESDSLQLVSAIEGKSSFSDLHGIISDIHLLASYFDVICFRFRHRENLVWEDGLAKQALRGFVPNPF</sequence>
<dbReference type="InterPro" id="IPR036397">
    <property type="entry name" value="RNaseH_sf"/>
</dbReference>
<dbReference type="InterPro" id="IPR002156">
    <property type="entry name" value="RNaseH_domain"/>
</dbReference>
<comment type="caution">
    <text evidence="3">The sequence shown here is derived from an EMBL/GenBank/DDBJ whole genome shotgun (WGS) entry which is preliminary data.</text>
</comment>
<dbReference type="Proteomes" id="UP000266723">
    <property type="component" value="Unassembled WGS sequence"/>
</dbReference>
<dbReference type="PANTHER" id="PTHR47074">
    <property type="entry name" value="BNAC02G40300D PROTEIN"/>
    <property type="match status" value="1"/>
</dbReference>
<accession>A0ABQ7CQN1</accession>